<feature type="region of interest" description="Disordered" evidence="1">
    <location>
        <begin position="1"/>
        <end position="25"/>
    </location>
</feature>
<reference evidence="2" key="1">
    <citation type="submission" date="2022-05" db="EMBL/GenBank/DDBJ databases">
        <authorList>
            <person name="Jo J.-H."/>
            <person name="Im W.-T."/>
        </authorList>
    </citation>
    <scope>NUCLEOTIDE SEQUENCE</scope>
    <source>
        <strain evidence="2">RG327</strain>
    </source>
</reference>
<evidence type="ECO:0000256" key="1">
    <source>
        <dbReference type="SAM" id="MobiDB-lite"/>
    </source>
</evidence>
<dbReference type="Proteomes" id="UP001165343">
    <property type="component" value="Unassembled WGS sequence"/>
</dbReference>
<dbReference type="RefSeq" id="WP_249867578.1">
    <property type="nucleotide sequence ID" value="NZ_JAMGBC010000001.1"/>
</dbReference>
<keyword evidence="3" id="KW-1185">Reference proteome</keyword>
<evidence type="ECO:0000313" key="3">
    <source>
        <dbReference type="Proteomes" id="UP001165343"/>
    </source>
</evidence>
<feature type="compositionally biased region" description="Polar residues" evidence="1">
    <location>
        <begin position="1"/>
        <end position="24"/>
    </location>
</feature>
<accession>A0ABT0REF3</accession>
<proteinExistence type="predicted"/>
<name>A0ABT0REF3_9SPHN</name>
<comment type="caution">
    <text evidence="2">The sequence shown here is derived from an EMBL/GenBank/DDBJ whole genome shotgun (WGS) entry which is preliminary data.</text>
</comment>
<gene>
    <name evidence="2" type="ORF">LZ519_04785</name>
</gene>
<dbReference type="EMBL" id="JAMGBC010000001">
    <property type="protein sequence ID" value="MCL6678634.1"/>
    <property type="molecule type" value="Genomic_DNA"/>
</dbReference>
<sequence length="296" mass="32932">METTSHEPQPADATSNGVPPTTSIIRHDGWTGEKMAIFCETLAETAVVAEACDSARMGISGAYACRRRNPVFAAAWDAALTIARERLADTLLARSMEGNIEQIWRDGEVVGERHLLDNRLGLAILRRLDRMAETGLSLHSNLQQPKPPAIVPRSKPFDWELAVNSLRTGDDEGVARALALIEGNKVEEVEDPLNRPLSPEEEPEEFDLSHRFWLDDDCDERLWMTDFPPPEGFAGYQSCNWGDPGKIYKRECTPEEVAVLDADAAAAVARQRAEEERLRDEWLELLKAELAEEAAG</sequence>
<protein>
    <submittedName>
        <fullName evidence="2">Uncharacterized protein</fullName>
    </submittedName>
</protein>
<evidence type="ECO:0000313" key="2">
    <source>
        <dbReference type="EMBL" id="MCL6678634.1"/>
    </source>
</evidence>
<organism evidence="2 3">
    <name type="scientific">Sphingomonas anseongensis</name>
    <dbReference type="NCBI Taxonomy" id="2908207"/>
    <lineage>
        <taxon>Bacteria</taxon>
        <taxon>Pseudomonadati</taxon>
        <taxon>Pseudomonadota</taxon>
        <taxon>Alphaproteobacteria</taxon>
        <taxon>Sphingomonadales</taxon>
        <taxon>Sphingomonadaceae</taxon>
        <taxon>Sphingomonas</taxon>
    </lineage>
</organism>